<accession>A0A165DX65</accession>
<dbReference type="RefSeq" id="XP_040763549.1">
    <property type="nucleotide sequence ID" value="XM_040901615.1"/>
</dbReference>
<gene>
    <name evidence="1" type="ORF">LAESUDRAFT_216209</name>
</gene>
<dbReference type="GO" id="GO:0016705">
    <property type="term" value="F:oxidoreductase activity, acting on paired donors, with incorporation or reduction of molecular oxygen"/>
    <property type="evidence" value="ECO:0007669"/>
    <property type="project" value="InterPro"/>
</dbReference>
<dbReference type="InterPro" id="IPR036396">
    <property type="entry name" value="Cyt_P450_sf"/>
</dbReference>
<dbReference type="Proteomes" id="UP000076871">
    <property type="component" value="Unassembled WGS sequence"/>
</dbReference>
<dbReference type="GO" id="GO:0004497">
    <property type="term" value="F:monooxygenase activity"/>
    <property type="evidence" value="ECO:0007669"/>
    <property type="project" value="InterPro"/>
</dbReference>
<name>A0A165DX65_9APHY</name>
<sequence>MTGRWHAVHEASGRKLAVCSISVNHPRLKKYRRPLQTGLIPRAVHSYRPMQEGEVHALVRQLAKSPE</sequence>
<reference evidence="1 2" key="1">
    <citation type="journal article" date="2016" name="Mol. Biol. Evol.">
        <title>Comparative Genomics of Early-Diverging Mushroom-Forming Fungi Provides Insights into the Origins of Lignocellulose Decay Capabilities.</title>
        <authorList>
            <person name="Nagy L.G."/>
            <person name="Riley R."/>
            <person name="Tritt A."/>
            <person name="Adam C."/>
            <person name="Daum C."/>
            <person name="Floudas D."/>
            <person name="Sun H."/>
            <person name="Yadav J.S."/>
            <person name="Pangilinan J."/>
            <person name="Larsson K.H."/>
            <person name="Matsuura K."/>
            <person name="Barry K."/>
            <person name="Labutti K."/>
            <person name="Kuo R."/>
            <person name="Ohm R.A."/>
            <person name="Bhattacharya S.S."/>
            <person name="Shirouzu T."/>
            <person name="Yoshinaga Y."/>
            <person name="Martin F.M."/>
            <person name="Grigoriev I.V."/>
            <person name="Hibbett D.S."/>
        </authorList>
    </citation>
    <scope>NUCLEOTIDE SEQUENCE [LARGE SCALE GENOMIC DNA]</scope>
    <source>
        <strain evidence="1 2">93-53</strain>
    </source>
</reference>
<evidence type="ECO:0000313" key="2">
    <source>
        <dbReference type="Proteomes" id="UP000076871"/>
    </source>
</evidence>
<protein>
    <submittedName>
        <fullName evidence="1">Uncharacterized protein</fullName>
    </submittedName>
</protein>
<dbReference type="GO" id="GO:0020037">
    <property type="term" value="F:heme binding"/>
    <property type="evidence" value="ECO:0007669"/>
    <property type="project" value="InterPro"/>
</dbReference>
<keyword evidence="2" id="KW-1185">Reference proteome</keyword>
<proteinExistence type="predicted"/>
<dbReference type="EMBL" id="KV427628">
    <property type="protein sequence ID" value="KZT05809.1"/>
    <property type="molecule type" value="Genomic_DNA"/>
</dbReference>
<dbReference type="GeneID" id="63818647"/>
<dbReference type="AlphaFoldDB" id="A0A165DX65"/>
<evidence type="ECO:0000313" key="1">
    <source>
        <dbReference type="EMBL" id="KZT05809.1"/>
    </source>
</evidence>
<dbReference type="SUPFAM" id="SSF48264">
    <property type="entry name" value="Cytochrome P450"/>
    <property type="match status" value="1"/>
</dbReference>
<organism evidence="1 2">
    <name type="scientific">Laetiporus sulphureus 93-53</name>
    <dbReference type="NCBI Taxonomy" id="1314785"/>
    <lineage>
        <taxon>Eukaryota</taxon>
        <taxon>Fungi</taxon>
        <taxon>Dikarya</taxon>
        <taxon>Basidiomycota</taxon>
        <taxon>Agaricomycotina</taxon>
        <taxon>Agaricomycetes</taxon>
        <taxon>Polyporales</taxon>
        <taxon>Laetiporus</taxon>
    </lineage>
</organism>
<dbReference type="OrthoDB" id="2789670at2759"/>
<dbReference type="GO" id="GO:0005506">
    <property type="term" value="F:iron ion binding"/>
    <property type="evidence" value="ECO:0007669"/>
    <property type="project" value="InterPro"/>
</dbReference>
<dbReference type="InParanoid" id="A0A165DX65"/>